<dbReference type="EMBL" id="CP045096">
    <property type="protein sequence ID" value="QFQ97463.1"/>
    <property type="molecule type" value="Genomic_DNA"/>
</dbReference>
<dbReference type="RefSeq" id="WP_193241511.1">
    <property type="nucleotide sequence ID" value="NZ_CP045096.1"/>
</dbReference>
<dbReference type="Proteomes" id="UP000327294">
    <property type="component" value="Chromosome"/>
</dbReference>
<accession>A0A5P8K2H1</accession>
<organism evidence="1 2">
    <name type="scientific">Streptomyces phaeolivaceus</name>
    <dbReference type="NCBI Taxonomy" id="2653200"/>
    <lineage>
        <taxon>Bacteria</taxon>
        <taxon>Bacillati</taxon>
        <taxon>Actinomycetota</taxon>
        <taxon>Actinomycetes</taxon>
        <taxon>Kitasatosporales</taxon>
        <taxon>Streptomycetaceae</taxon>
        <taxon>Streptomyces</taxon>
    </lineage>
</organism>
<sequence>MAYPWVLVELLLGGVWVDITNDVYVRGRITITRGRKDRASRPSPSRCRFYLKNNAQVRARYSPVNPTGEYYGLLLPNTVCRVSVNPNGTQLYRFCGVIPDFVLERHSTDNDRWVSVDAFGLVYALQGGNPPAYDAMRRFMALQTPRAYWPLTDGEEAGHALEVATGAQPVRAVGESGSFYQGQPNWGSGKLAPWLEPVVGLPNGKVGMLTAPISMAADEGGWSFDHVRSGPGNADYWDYRDIGAGNNDDQRVTMLTGVDPAFNSFSVSIRIERETGGLADTLVADVTAPQLFNNDAPHHIRLSVATAGGGANTLVQLHIDGVPQLGATTVLNVAYRPLNSVTFGWDQSDAPSGSNFTTGHWAYWGANPPDALDCYKALLGHTGERAGRRVERLCDESGIPLRVIGDLDGTPLMGPQRADNLMSLLEAAIAVDGGTLTDATDELALEYRTNRSKYSQGVS</sequence>
<evidence type="ECO:0000313" key="1">
    <source>
        <dbReference type="EMBL" id="QFQ97463.1"/>
    </source>
</evidence>
<reference evidence="1 2" key="1">
    <citation type="submission" date="2019-10" db="EMBL/GenBank/DDBJ databases">
        <title>Streptomyces sp. strain GY16 isolated from leaves of Broussonetia papyrifera.</title>
        <authorList>
            <person name="Mo P."/>
        </authorList>
    </citation>
    <scope>NUCLEOTIDE SEQUENCE [LARGE SCALE GENOMIC DNA]</scope>
    <source>
        <strain evidence="1 2">GY16</strain>
    </source>
</reference>
<evidence type="ECO:0000313" key="2">
    <source>
        <dbReference type="Proteomes" id="UP000327294"/>
    </source>
</evidence>
<dbReference type="KEGG" id="sphv:F9278_15970"/>
<protein>
    <submittedName>
        <fullName evidence="1">Uncharacterized protein</fullName>
    </submittedName>
</protein>
<keyword evidence="2" id="KW-1185">Reference proteome</keyword>
<dbReference type="AlphaFoldDB" id="A0A5P8K2H1"/>
<name>A0A5P8K2H1_9ACTN</name>
<gene>
    <name evidence="1" type="ORF">F9278_15970</name>
</gene>
<proteinExistence type="predicted"/>